<dbReference type="Proteomes" id="UP001498771">
    <property type="component" value="Unassembled WGS sequence"/>
</dbReference>
<dbReference type="InterPro" id="IPR019175">
    <property type="entry name" value="Prp31_C"/>
</dbReference>
<dbReference type="GeneID" id="90038970"/>
<feature type="domain" description="Nop" evidence="10">
    <location>
        <begin position="230"/>
        <end position="348"/>
    </location>
</feature>
<evidence type="ECO:0000256" key="2">
    <source>
        <dbReference type="ARBA" id="ARBA00005572"/>
    </source>
</evidence>
<evidence type="ECO:0000256" key="6">
    <source>
        <dbReference type="ARBA" id="ARBA00023187"/>
    </source>
</evidence>
<keyword evidence="4" id="KW-0747">Spliceosome</keyword>
<comment type="similarity">
    <text evidence="2">Belongs to the PRP31 family.</text>
</comment>
<dbReference type="PROSITE" id="PS51358">
    <property type="entry name" value="NOP"/>
    <property type="match status" value="1"/>
</dbReference>
<reference evidence="11 12" key="1">
    <citation type="submission" date="2024-03" db="EMBL/GenBank/DDBJ databases">
        <title>Genome-scale model development and genomic sequencing of the oleaginous clade Lipomyces.</title>
        <authorList>
            <consortium name="Lawrence Berkeley National Laboratory"/>
            <person name="Czajka J.J."/>
            <person name="Han Y."/>
            <person name="Kim J."/>
            <person name="Mondo S.J."/>
            <person name="Hofstad B.A."/>
            <person name="Robles A."/>
            <person name="Haridas S."/>
            <person name="Riley R."/>
            <person name="LaButti K."/>
            <person name="Pangilinan J."/>
            <person name="Andreopoulos W."/>
            <person name="Lipzen A."/>
            <person name="Yan J."/>
            <person name="Wang M."/>
            <person name="Ng V."/>
            <person name="Grigoriev I.V."/>
            <person name="Spatafora J.W."/>
            <person name="Magnuson J.K."/>
            <person name="Baker S.E."/>
            <person name="Pomraning K.R."/>
        </authorList>
    </citation>
    <scope>NUCLEOTIDE SEQUENCE [LARGE SCALE GENOMIC DNA]</scope>
    <source>
        <strain evidence="11 12">Phaff 52-87</strain>
    </source>
</reference>
<organism evidence="11 12">
    <name type="scientific">Myxozyma melibiosi</name>
    <dbReference type="NCBI Taxonomy" id="54550"/>
    <lineage>
        <taxon>Eukaryota</taxon>
        <taxon>Fungi</taxon>
        <taxon>Dikarya</taxon>
        <taxon>Ascomycota</taxon>
        <taxon>Saccharomycotina</taxon>
        <taxon>Lipomycetes</taxon>
        <taxon>Lipomycetales</taxon>
        <taxon>Lipomycetaceae</taxon>
        <taxon>Myxozyma</taxon>
    </lineage>
</organism>
<dbReference type="SMART" id="SM00931">
    <property type="entry name" value="NOSIC"/>
    <property type="match status" value="1"/>
</dbReference>
<dbReference type="Gene3D" id="1.10.287.4070">
    <property type="match status" value="1"/>
</dbReference>
<keyword evidence="6" id="KW-0508">mRNA splicing</keyword>
<dbReference type="InterPro" id="IPR027105">
    <property type="entry name" value="Prp31"/>
</dbReference>
<evidence type="ECO:0000313" key="11">
    <source>
        <dbReference type="EMBL" id="KAK7203395.1"/>
    </source>
</evidence>
<keyword evidence="3" id="KW-0507">mRNA processing</keyword>
<protein>
    <recommendedName>
        <fullName evidence="10">Nop domain-containing protein</fullName>
    </recommendedName>
</protein>
<gene>
    <name evidence="11" type="ORF">BZA70DRAFT_283609</name>
</gene>
<dbReference type="InterPro" id="IPR002687">
    <property type="entry name" value="Nop_dom"/>
</dbReference>
<evidence type="ECO:0000256" key="7">
    <source>
        <dbReference type="ARBA" id="ARBA00023242"/>
    </source>
</evidence>
<feature type="region of interest" description="Disordered" evidence="9">
    <location>
        <begin position="1"/>
        <end position="59"/>
    </location>
</feature>
<evidence type="ECO:0000256" key="1">
    <source>
        <dbReference type="ARBA" id="ARBA00004123"/>
    </source>
</evidence>
<evidence type="ECO:0000256" key="4">
    <source>
        <dbReference type="ARBA" id="ARBA00022728"/>
    </source>
</evidence>
<name>A0ABR1F0L4_9ASCO</name>
<accession>A0ABR1F0L4</accession>
<evidence type="ECO:0000256" key="5">
    <source>
        <dbReference type="ARBA" id="ARBA00022884"/>
    </source>
</evidence>
<sequence length="403" mass="43912">MSLVDELLADFSPSPSPSQSRSASPEPENDRQDEELVDANSIAEENGFKDGPGNDQASERTGVLAELETTARLLDQLNPLLDEIDKYTANPDSAGGSVEDNPEYKLLVSVTNIAADITTEIVALYKYTVENYNPRFPELESLVLNPVEYARTVKAVGNNVEQIKDMRTTLAEFLPAAIIMVLTVSAVTSKSRPLTDEELARVQESSDVLLFLDSANKKITQYVSSKLSVFAPNTSALVGSTTAAQLVGAVGGLNGLSKMPSCNMPSLGVRRNQTNIGLGNTGIRQQGFLYFSPVIQKLPLDLRKQGLRILSGKVALMARIDLARSHTDGSAGNKMRVEVEEKLDKLGVPPSNKGPKALPAPDDKPSKKRGGRRLRKYKQQFAMTDVRKAQNRMRFGDQDGDYI</sequence>
<dbReference type="Pfam" id="PF01798">
    <property type="entry name" value="Nop"/>
    <property type="match status" value="1"/>
</dbReference>
<evidence type="ECO:0000256" key="9">
    <source>
        <dbReference type="SAM" id="MobiDB-lite"/>
    </source>
</evidence>
<proteinExistence type="inferred from homology"/>
<dbReference type="PANTHER" id="PTHR13904:SF0">
    <property type="entry name" value="U4_U6 SMALL NUCLEAR RIBONUCLEOPROTEIN PRP31"/>
    <property type="match status" value="1"/>
</dbReference>
<dbReference type="InterPro" id="IPR042239">
    <property type="entry name" value="Nop_C"/>
</dbReference>
<keyword evidence="5" id="KW-0694">RNA-binding</keyword>
<dbReference type="InterPro" id="IPR012976">
    <property type="entry name" value="NOSIC"/>
</dbReference>
<comment type="subcellular location">
    <subcellularLocation>
        <location evidence="1">Nucleus</location>
    </subcellularLocation>
</comment>
<evidence type="ECO:0000259" key="10">
    <source>
        <dbReference type="PROSITE" id="PS51358"/>
    </source>
</evidence>
<feature type="compositionally biased region" description="Basic residues" evidence="9">
    <location>
        <begin position="366"/>
        <end position="378"/>
    </location>
</feature>
<comment type="caution">
    <text evidence="11">The sequence shown here is derived from an EMBL/GenBank/DDBJ whole genome shotgun (WGS) entry which is preliminary data.</text>
</comment>
<dbReference type="EMBL" id="JBBJBU010000012">
    <property type="protein sequence ID" value="KAK7203395.1"/>
    <property type="molecule type" value="Genomic_DNA"/>
</dbReference>
<feature type="region of interest" description="Disordered" evidence="9">
    <location>
        <begin position="344"/>
        <end position="403"/>
    </location>
</feature>
<keyword evidence="12" id="KW-1185">Reference proteome</keyword>
<dbReference type="Gene3D" id="1.10.246.90">
    <property type="entry name" value="Nop domain"/>
    <property type="match status" value="1"/>
</dbReference>
<keyword evidence="8" id="KW-0687">Ribonucleoprotein</keyword>
<dbReference type="RefSeq" id="XP_064766428.1">
    <property type="nucleotide sequence ID" value="XM_064913458.1"/>
</dbReference>
<dbReference type="InterPro" id="IPR036070">
    <property type="entry name" value="Nop_dom_sf"/>
</dbReference>
<evidence type="ECO:0000256" key="8">
    <source>
        <dbReference type="ARBA" id="ARBA00023274"/>
    </source>
</evidence>
<dbReference type="Pfam" id="PF09785">
    <property type="entry name" value="Prp31_C"/>
    <property type="match status" value="1"/>
</dbReference>
<evidence type="ECO:0000256" key="3">
    <source>
        <dbReference type="ARBA" id="ARBA00022664"/>
    </source>
</evidence>
<evidence type="ECO:0000313" key="12">
    <source>
        <dbReference type="Proteomes" id="UP001498771"/>
    </source>
</evidence>
<keyword evidence="7" id="KW-0539">Nucleus</keyword>
<feature type="compositionally biased region" description="Low complexity" evidence="9">
    <location>
        <begin position="17"/>
        <end position="26"/>
    </location>
</feature>
<dbReference type="PANTHER" id="PTHR13904">
    <property type="entry name" value="PRE-MRNA SPLICING FACTOR PRP31"/>
    <property type="match status" value="1"/>
</dbReference>
<dbReference type="SUPFAM" id="SSF89124">
    <property type="entry name" value="Nop domain"/>
    <property type="match status" value="1"/>
</dbReference>